<evidence type="ECO:0000256" key="3">
    <source>
        <dbReference type="ARBA" id="ARBA00022448"/>
    </source>
</evidence>
<evidence type="ECO:0000256" key="6">
    <source>
        <dbReference type="ARBA" id="ARBA00022989"/>
    </source>
</evidence>
<dbReference type="InterPro" id="IPR023395">
    <property type="entry name" value="MCP_dom_sf"/>
</dbReference>
<dbReference type="GO" id="GO:0031966">
    <property type="term" value="C:mitochondrial membrane"/>
    <property type="evidence" value="ECO:0007669"/>
    <property type="project" value="UniProtKB-SubCell"/>
</dbReference>
<dbReference type="SUPFAM" id="SSF103506">
    <property type="entry name" value="Mitochondrial carrier"/>
    <property type="match status" value="1"/>
</dbReference>
<evidence type="ECO:0000313" key="10">
    <source>
        <dbReference type="EnsemblProtists" id="EKX34210"/>
    </source>
</evidence>
<reference evidence="9 11" key="1">
    <citation type="journal article" date="2012" name="Nature">
        <title>Algal genomes reveal evolutionary mosaicism and the fate of nucleomorphs.</title>
        <authorList>
            <consortium name="DOE Joint Genome Institute"/>
            <person name="Curtis B.A."/>
            <person name="Tanifuji G."/>
            <person name="Burki F."/>
            <person name="Gruber A."/>
            <person name="Irimia M."/>
            <person name="Maruyama S."/>
            <person name="Arias M.C."/>
            <person name="Ball S.G."/>
            <person name="Gile G.H."/>
            <person name="Hirakawa Y."/>
            <person name="Hopkins J.F."/>
            <person name="Kuo A."/>
            <person name="Rensing S.A."/>
            <person name="Schmutz J."/>
            <person name="Symeonidi A."/>
            <person name="Elias M."/>
            <person name="Eveleigh R.J."/>
            <person name="Herman E.K."/>
            <person name="Klute M.J."/>
            <person name="Nakayama T."/>
            <person name="Obornik M."/>
            <person name="Reyes-Prieto A."/>
            <person name="Armbrust E.V."/>
            <person name="Aves S.J."/>
            <person name="Beiko R.G."/>
            <person name="Coutinho P."/>
            <person name="Dacks J.B."/>
            <person name="Durnford D.G."/>
            <person name="Fast N.M."/>
            <person name="Green B.R."/>
            <person name="Grisdale C.J."/>
            <person name="Hempel F."/>
            <person name="Henrissat B."/>
            <person name="Hoppner M.P."/>
            <person name="Ishida K."/>
            <person name="Kim E."/>
            <person name="Koreny L."/>
            <person name="Kroth P.G."/>
            <person name="Liu Y."/>
            <person name="Malik S.B."/>
            <person name="Maier U.G."/>
            <person name="McRose D."/>
            <person name="Mock T."/>
            <person name="Neilson J.A."/>
            <person name="Onodera N.T."/>
            <person name="Poole A.M."/>
            <person name="Pritham E.J."/>
            <person name="Richards T.A."/>
            <person name="Rocap G."/>
            <person name="Roy S.W."/>
            <person name="Sarai C."/>
            <person name="Schaack S."/>
            <person name="Shirato S."/>
            <person name="Slamovits C.H."/>
            <person name="Spencer D.F."/>
            <person name="Suzuki S."/>
            <person name="Worden A.Z."/>
            <person name="Zauner S."/>
            <person name="Barry K."/>
            <person name="Bell C."/>
            <person name="Bharti A.K."/>
            <person name="Crow J.A."/>
            <person name="Grimwood J."/>
            <person name="Kramer R."/>
            <person name="Lindquist E."/>
            <person name="Lucas S."/>
            <person name="Salamov A."/>
            <person name="McFadden G.I."/>
            <person name="Lane C.E."/>
            <person name="Keeling P.J."/>
            <person name="Gray M.W."/>
            <person name="Grigoriev I.V."/>
            <person name="Archibald J.M."/>
        </authorList>
    </citation>
    <scope>NUCLEOTIDE SEQUENCE</scope>
    <source>
        <strain evidence="9 11">CCMP2712</strain>
    </source>
</reference>
<reference evidence="10" key="3">
    <citation type="submission" date="2016-03" db="UniProtKB">
        <authorList>
            <consortium name="EnsemblProtists"/>
        </authorList>
    </citation>
    <scope>IDENTIFICATION</scope>
</reference>
<keyword evidence="3" id="KW-0813">Transport</keyword>
<dbReference type="KEGG" id="gtt:GUITHDRAFT_119627"/>
<organism evidence="9">
    <name type="scientific">Guillardia theta (strain CCMP2712)</name>
    <name type="common">Cryptophyte</name>
    <dbReference type="NCBI Taxonomy" id="905079"/>
    <lineage>
        <taxon>Eukaryota</taxon>
        <taxon>Cryptophyceae</taxon>
        <taxon>Pyrenomonadales</taxon>
        <taxon>Geminigeraceae</taxon>
        <taxon>Guillardia</taxon>
    </lineage>
</organism>
<dbReference type="PANTHER" id="PTHR45624">
    <property type="entry name" value="MITOCHONDRIAL BASIC AMINO ACIDS TRANSPORTER-RELATED"/>
    <property type="match status" value="1"/>
</dbReference>
<dbReference type="RefSeq" id="XP_005821190.1">
    <property type="nucleotide sequence ID" value="XM_005821133.1"/>
</dbReference>
<keyword evidence="8" id="KW-0472">Membrane</keyword>
<dbReference type="PaxDb" id="55529-EKX34210"/>
<accession>L1IEF3</accession>
<sequence>MDQGERAMEPSAGFLAIIRSVMMVKLKTLVRVMSFKAFKPSHPHYSWLQRFKDAAKLQEKTLTDYLRHVLQREGLCGVVKRALPAYMGSAMSSMTLYSVYSEMQCLSSLSQSVYFRVSHHRQTFREVMGYGCAAGAAHGIVSAPTKIILNAYYNQPRGSSPSLSLPALRRLFLPKHWSAAAMTLLKDSLAFGAFFGGYEACKQTSTRQVAELLEGRQLLLDRHVALVSGAAVLSGGFAGFCYTSVKFPIGWFLERKHGSRPWVRFPSLFFKAAALSSLPNACSFLALELFLHYSGMRNIS</sequence>
<dbReference type="EMBL" id="JH993116">
    <property type="protein sequence ID" value="EKX34210.1"/>
    <property type="molecule type" value="Genomic_DNA"/>
</dbReference>
<keyword evidence="11" id="KW-1185">Reference proteome</keyword>
<comment type="similarity">
    <text evidence="2">Belongs to the mitochondrial carrier (TC 2.A.29) family.</text>
</comment>
<keyword evidence="7" id="KW-0496">Mitochondrion</keyword>
<reference evidence="11" key="2">
    <citation type="submission" date="2012-11" db="EMBL/GenBank/DDBJ databases">
        <authorList>
            <person name="Kuo A."/>
            <person name="Curtis B.A."/>
            <person name="Tanifuji G."/>
            <person name="Burki F."/>
            <person name="Gruber A."/>
            <person name="Irimia M."/>
            <person name="Maruyama S."/>
            <person name="Arias M.C."/>
            <person name="Ball S.G."/>
            <person name="Gile G.H."/>
            <person name="Hirakawa Y."/>
            <person name="Hopkins J.F."/>
            <person name="Rensing S.A."/>
            <person name="Schmutz J."/>
            <person name="Symeonidi A."/>
            <person name="Elias M."/>
            <person name="Eveleigh R.J."/>
            <person name="Herman E.K."/>
            <person name="Klute M.J."/>
            <person name="Nakayama T."/>
            <person name="Obornik M."/>
            <person name="Reyes-Prieto A."/>
            <person name="Armbrust E.V."/>
            <person name="Aves S.J."/>
            <person name="Beiko R.G."/>
            <person name="Coutinho P."/>
            <person name="Dacks J.B."/>
            <person name="Durnford D.G."/>
            <person name="Fast N.M."/>
            <person name="Green B.R."/>
            <person name="Grisdale C."/>
            <person name="Hempe F."/>
            <person name="Henrissat B."/>
            <person name="Hoppner M.P."/>
            <person name="Ishida K.-I."/>
            <person name="Kim E."/>
            <person name="Koreny L."/>
            <person name="Kroth P.G."/>
            <person name="Liu Y."/>
            <person name="Malik S.-B."/>
            <person name="Maier U.G."/>
            <person name="McRose D."/>
            <person name="Mock T."/>
            <person name="Neilson J.A."/>
            <person name="Onodera N.T."/>
            <person name="Poole A.M."/>
            <person name="Pritham E.J."/>
            <person name="Richards T.A."/>
            <person name="Rocap G."/>
            <person name="Roy S.W."/>
            <person name="Sarai C."/>
            <person name="Schaack S."/>
            <person name="Shirato S."/>
            <person name="Slamovits C.H."/>
            <person name="Spencer D.F."/>
            <person name="Suzuki S."/>
            <person name="Worden A.Z."/>
            <person name="Zauner S."/>
            <person name="Barry K."/>
            <person name="Bell C."/>
            <person name="Bharti A.K."/>
            <person name="Crow J.A."/>
            <person name="Grimwood J."/>
            <person name="Kramer R."/>
            <person name="Lindquist E."/>
            <person name="Lucas S."/>
            <person name="Salamov A."/>
            <person name="McFadden G.I."/>
            <person name="Lane C.E."/>
            <person name="Keeling P.J."/>
            <person name="Gray M.W."/>
            <person name="Grigoriev I.V."/>
            <person name="Archibald J.M."/>
        </authorList>
    </citation>
    <scope>NUCLEOTIDE SEQUENCE</scope>
    <source>
        <strain evidence="11">CCMP2712</strain>
    </source>
</reference>
<dbReference type="GeneID" id="17290943"/>
<keyword evidence="5" id="KW-0677">Repeat</keyword>
<gene>
    <name evidence="9" type="ORF">GUITHDRAFT_119627</name>
</gene>
<dbReference type="AlphaFoldDB" id="L1IEF3"/>
<proteinExistence type="inferred from homology"/>
<evidence type="ECO:0000256" key="2">
    <source>
        <dbReference type="ARBA" id="ARBA00006375"/>
    </source>
</evidence>
<comment type="subcellular location">
    <subcellularLocation>
        <location evidence="1">Mitochondrion membrane</location>
        <topology evidence="1">Multi-pass membrane protein</topology>
    </subcellularLocation>
</comment>
<dbReference type="GO" id="GO:1990575">
    <property type="term" value="P:mitochondrial L-ornithine transmembrane transport"/>
    <property type="evidence" value="ECO:0007669"/>
    <property type="project" value="TreeGrafter"/>
</dbReference>
<dbReference type="Gene3D" id="1.50.40.10">
    <property type="entry name" value="Mitochondrial carrier domain"/>
    <property type="match status" value="1"/>
</dbReference>
<dbReference type="EnsemblProtists" id="EKX34210">
    <property type="protein sequence ID" value="EKX34210"/>
    <property type="gene ID" value="GUITHDRAFT_119627"/>
</dbReference>
<evidence type="ECO:0000256" key="7">
    <source>
        <dbReference type="ARBA" id="ARBA00023128"/>
    </source>
</evidence>
<evidence type="ECO:0000313" key="11">
    <source>
        <dbReference type="Proteomes" id="UP000011087"/>
    </source>
</evidence>
<dbReference type="OrthoDB" id="3364892at2759"/>
<evidence type="ECO:0000313" key="9">
    <source>
        <dbReference type="EMBL" id="EKX34210.1"/>
    </source>
</evidence>
<dbReference type="Proteomes" id="UP000011087">
    <property type="component" value="Unassembled WGS sequence"/>
</dbReference>
<dbReference type="InterPro" id="IPR050567">
    <property type="entry name" value="Mitochondrial_Carrier"/>
</dbReference>
<dbReference type="GO" id="GO:0000064">
    <property type="term" value="F:L-ornithine transmembrane transporter activity"/>
    <property type="evidence" value="ECO:0007669"/>
    <property type="project" value="TreeGrafter"/>
</dbReference>
<protein>
    <recommendedName>
        <fullName evidence="12">Mitochondrial carrier protein</fullName>
    </recommendedName>
</protein>
<evidence type="ECO:0000256" key="4">
    <source>
        <dbReference type="ARBA" id="ARBA00022692"/>
    </source>
</evidence>
<dbReference type="PANTHER" id="PTHR45624:SF12">
    <property type="entry name" value="MITOCHONDRIAL ORNITHINE TRANSPORTER 1"/>
    <property type="match status" value="1"/>
</dbReference>
<dbReference type="HOGENOM" id="CLU_928868_0_0_1"/>
<evidence type="ECO:0000256" key="5">
    <source>
        <dbReference type="ARBA" id="ARBA00022737"/>
    </source>
</evidence>
<keyword evidence="4" id="KW-0812">Transmembrane</keyword>
<evidence type="ECO:0000256" key="1">
    <source>
        <dbReference type="ARBA" id="ARBA00004225"/>
    </source>
</evidence>
<name>L1IEF3_GUITC</name>
<keyword evidence="6" id="KW-1133">Transmembrane helix</keyword>
<evidence type="ECO:0000256" key="8">
    <source>
        <dbReference type="ARBA" id="ARBA00023136"/>
    </source>
</evidence>
<evidence type="ECO:0008006" key="12">
    <source>
        <dbReference type="Google" id="ProtNLM"/>
    </source>
</evidence>